<dbReference type="Gene3D" id="2.60.40.790">
    <property type="match status" value="1"/>
</dbReference>
<evidence type="ECO:0000313" key="3">
    <source>
        <dbReference type="Proteomes" id="UP000605970"/>
    </source>
</evidence>
<name>A0A8T0A0A6_9BILA</name>
<dbReference type="PANTHER" id="PTHR46983">
    <property type="entry name" value="CYSTEINE AND HISTIDINE-RICH DOMAIN-CONTAINING PROTEIN 1"/>
    <property type="match status" value="1"/>
</dbReference>
<sequence>MKSKDQIDLKCRTMLIPIYVNLAAQKVLERRQYTLNKFPERQNEMNMKIGAVCKNNGCTLVCKDNDTFHSVCVHHRGLPISRYPNSTASLVSNNTTNYQNLRNHQQHWNCCGRKTTNLIGCTRGVHQWIVRQKVEEGIRHDWFYRGGHVHLSIYCRSTVPHGTHVESDGLKLNVVIAHSFGLKETVMHFDLYAEILPSESLMLISEKKVEIILKQVSREHWPRLCYDKDEVGAIFDLDNDDNEGGAFCSFDDD</sequence>
<proteinExistence type="predicted"/>
<reference evidence="2" key="1">
    <citation type="journal article" date="2020" name="Ecol. Evol.">
        <title>Genome structure and content of the rice root-knot nematode (Meloidogyne graminicola).</title>
        <authorList>
            <person name="Phan N.T."/>
            <person name="Danchin E.G.J."/>
            <person name="Klopp C."/>
            <person name="Perfus-Barbeoch L."/>
            <person name="Kozlowski D.K."/>
            <person name="Koutsovoulos G.D."/>
            <person name="Lopez-Roques C."/>
            <person name="Bouchez O."/>
            <person name="Zahm M."/>
            <person name="Besnard G."/>
            <person name="Bellafiore S."/>
        </authorList>
    </citation>
    <scope>NUCLEOTIDE SEQUENCE</scope>
    <source>
        <strain evidence="2">VN-18</strain>
    </source>
</reference>
<organism evidence="2 3">
    <name type="scientific">Meloidogyne graminicola</name>
    <dbReference type="NCBI Taxonomy" id="189291"/>
    <lineage>
        <taxon>Eukaryota</taxon>
        <taxon>Metazoa</taxon>
        <taxon>Ecdysozoa</taxon>
        <taxon>Nematoda</taxon>
        <taxon>Chromadorea</taxon>
        <taxon>Rhabditida</taxon>
        <taxon>Tylenchina</taxon>
        <taxon>Tylenchomorpha</taxon>
        <taxon>Tylenchoidea</taxon>
        <taxon>Meloidogynidae</taxon>
        <taxon>Meloidogyninae</taxon>
        <taxon>Meloidogyne</taxon>
    </lineage>
</organism>
<dbReference type="SUPFAM" id="SSF49764">
    <property type="entry name" value="HSP20-like chaperones"/>
    <property type="match status" value="1"/>
</dbReference>
<dbReference type="InterPro" id="IPR008978">
    <property type="entry name" value="HSP20-like_chaperone"/>
</dbReference>
<dbReference type="OrthoDB" id="10261079at2759"/>
<feature type="domain" description="CS" evidence="1">
    <location>
        <begin position="135"/>
        <end position="225"/>
    </location>
</feature>
<gene>
    <name evidence="2" type="ORF">Mgra_00001460</name>
</gene>
<dbReference type="CDD" id="cd06466">
    <property type="entry name" value="p23_CS_SGT1_like"/>
    <property type="match status" value="1"/>
</dbReference>
<dbReference type="InterPro" id="IPR039790">
    <property type="entry name" value="CHRD1"/>
</dbReference>
<evidence type="ECO:0000313" key="2">
    <source>
        <dbReference type="EMBL" id="KAF7638938.1"/>
    </source>
</evidence>
<dbReference type="PROSITE" id="PS51203">
    <property type="entry name" value="CS"/>
    <property type="match status" value="1"/>
</dbReference>
<evidence type="ECO:0000259" key="1">
    <source>
        <dbReference type="PROSITE" id="PS51203"/>
    </source>
</evidence>
<keyword evidence="3" id="KW-1185">Reference proteome</keyword>
<protein>
    <submittedName>
        <fullName evidence="2">CS domain-containing protein</fullName>
    </submittedName>
</protein>
<accession>A0A8T0A0A6</accession>
<dbReference type="Proteomes" id="UP000605970">
    <property type="component" value="Unassembled WGS sequence"/>
</dbReference>
<dbReference type="PANTHER" id="PTHR46983:SF3">
    <property type="entry name" value="CHPADIPLOID STATE MAINTENANCE PROTEIN CHPA"/>
    <property type="match status" value="1"/>
</dbReference>
<dbReference type="EMBL" id="JABEBT010000008">
    <property type="protein sequence ID" value="KAF7638938.1"/>
    <property type="molecule type" value="Genomic_DNA"/>
</dbReference>
<dbReference type="InterPro" id="IPR007052">
    <property type="entry name" value="CS_dom"/>
</dbReference>
<comment type="caution">
    <text evidence="2">The sequence shown here is derived from an EMBL/GenBank/DDBJ whole genome shotgun (WGS) entry which is preliminary data.</text>
</comment>
<dbReference type="AlphaFoldDB" id="A0A8T0A0A6"/>